<dbReference type="PROSITE" id="PS50893">
    <property type="entry name" value="ABC_TRANSPORTER_2"/>
    <property type="match status" value="1"/>
</dbReference>
<comment type="caution">
    <text evidence="6">The sequence shown here is derived from an EMBL/GenBank/DDBJ whole genome shotgun (WGS) entry which is preliminary data.</text>
</comment>
<dbReference type="Proteomes" id="UP000032545">
    <property type="component" value="Unassembled WGS sequence"/>
</dbReference>
<keyword evidence="3" id="KW-0547">Nucleotide-binding</keyword>
<evidence type="ECO:0000313" key="7">
    <source>
        <dbReference type="Proteomes" id="UP000032545"/>
    </source>
</evidence>
<dbReference type="EMBL" id="JYFN01000024">
    <property type="protein sequence ID" value="KJE22372.1"/>
    <property type="molecule type" value="Genomic_DNA"/>
</dbReference>
<dbReference type="InterPro" id="IPR003439">
    <property type="entry name" value="ABC_transporter-like_ATP-bd"/>
</dbReference>
<organism evidence="6 7">
    <name type="scientific">Frankia torreyi</name>
    <dbReference type="NCBI Taxonomy" id="1856"/>
    <lineage>
        <taxon>Bacteria</taxon>
        <taxon>Bacillati</taxon>
        <taxon>Actinomycetota</taxon>
        <taxon>Actinomycetes</taxon>
        <taxon>Frankiales</taxon>
        <taxon>Frankiaceae</taxon>
        <taxon>Frankia</taxon>
    </lineage>
</organism>
<dbReference type="InterPro" id="IPR017871">
    <property type="entry name" value="ABC_transporter-like_CS"/>
</dbReference>
<accession>A0A0D8BG22</accession>
<name>A0A0D8BG22_9ACTN</name>
<keyword evidence="2" id="KW-0813">Transport</keyword>
<comment type="similarity">
    <text evidence="1">Belongs to the ABC transporter superfamily.</text>
</comment>
<dbReference type="Gene3D" id="3.40.50.300">
    <property type="entry name" value="P-loop containing nucleotide triphosphate hydrolases"/>
    <property type="match status" value="1"/>
</dbReference>
<evidence type="ECO:0000313" key="6">
    <source>
        <dbReference type="EMBL" id="KJE22372.1"/>
    </source>
</evidence>
<evidence type="ECO:0000256" key="1">
    <source>
        <dbReference type="ARBA" id="ARBA00005417"/>
    </source>
</evidence>
<dbReference type="InterPro" id="IPR003593">
    <property type="entry name" value="AAA+_ATPase"/>
</dbReference>
<reference evidence="6 7" key="2">
    <citation type="journal article" date="2016" name="Genome Announc.">
        <title>Permanent Draft Genome Sequences for Two Variants of Frankia sp. Strain CpI1, the First Frankia Strain Isolated from Root Nodules of Comptonia peregrina.</title>
        <authorList>
            <person name="Oshone R."/>
            <person name="Hurst S.G.IV."/>
            <person name="Abebe-Akele F."/>
            <person name="Simpson S."/>
            <person name="Morris K."/>
            <person name="Thomas W.K."/>
            <person name="Tisa L.S."/>
        </authorList>
    </citation>
    <scope>NUCLEOTIDE SEQUENCE [LARGE SCALE GENOMIC DNA]</scope>
    <source>
        <strain evidence="7">CpI1-S</strain>
    </source>
</reference>
<dbReference type="GO" id="GO:0005524">
    <property type="term" value="F:ATP binding"/>
    <property type="evidence" value="ECO:0007669"/>
    <property type="project" value="UniProtKB-KW"/>
</dbReference>
<dbReference type="PANTHER" id="PTHR43335:SF4">
    <property type="entry name" value="ABC TRANSPORTER, ATP-BINDING PROTEIN"/>
    <property type="match status" value="1"/>
</dbReference>
<dbReference type="InterPro" id="IPR027417">
    <property type="entry name" value="P-loop_NTPase"/>
</dbReference>
<dbReference type="OrthoDB" id="3217132at2"/>
<sequence>MGISVTAGAAVTPSAAISVEGLTKRYGRHTAIENMSFGVRGGAVTGFFGPNGAGKTTVLKVISGLARPSAGQVLLNGREARTPEARTLGVFIEPCGAHPGRSARAHLRSLAALAGLPRARVTEMVELVGLGQAGRRRVGKYSLGMRQRLGLAAALLADPDILVLDEPMNGLDPRGIQWLRTLLRERADAGRTVVLSSHSLTEVERTVDDVIVIDRGRLVHQGRMASIAESGFSLEDVFLRLTEGEDA</sequence>
<dbReference type="PROSITE" id="PS00211">
    <property type="entry name" value="ABC_TRANSPORTER_1"/>
    <property type="match status" value="1"/>
</dbReference>
<dbReference type="PATRIC" id="fig|1502723.3.peg.2655"/>
<evidence type="ECO:0000256" key="3">
    <source>
        <dbReference type="ARBA" id="ARBA00022741"/>
    </source>
</evidence>
<gene>
    <name evidence="6" type="ORF">FF36_03244</name>
</gene>
<evidence type="ECO:0000259" key="5">
    <source>
        <dbReference type="PROSITE" id="PS50893"/>
    </source>
</evidence>
<protein>
    <submittedName>
        <fullName evidence="6">ABC-type multidrug transport system, ATPase component</fullName>
    </submittedName>
</protein>
<evidence type="ECO:0000256" key="4">
    <source>
        <dbReference type="ARBA" id="ARBA00022840"/>
    </source>
</evidence>
<evidence type="ECO:0000256" key="2">
    <source>
        <dbReference type="ARBA" id="ARBA00022448"/>
    </source>
</evidence>
<dbReference type="PANTHER" id="PTHR43335">
    <property type="entry name" value="ABC TRANSPORTER, ATP-BINDING PROTEIN"/>
    <property type="match status" value="1"/>
</dbReference>
<dbReference type="GO" id="GO:0016887">
    <property type="term" value="F:ATP hydrolysis activity"/>
    <property type="evidence" value="ECO:0007669"/>
    <property type="project" value="InterPro"/>
</dbReference>
<dbReference type="SMART" id="SM00382">
    <property type="entry name" value="AAA"/>
    <property type="match status" value="1"/>
</dbReference>
<proteinExistence type="inferred from homology"/>
<reference evidence="7" key="1">
    <citation type="submission" date="2015-02" db="EMBL/GenBank/DDBJ databases">
        <title>Draft Genome of Frankia sp. CpI1-S.</title>
        <authorList>
            <person name="Oshone R.T."/>
            <person name="Ngom M."/>
            <person name="Ghodhbane-Gtari F."/>
            <person name="Gtari M."/>
            <person name="Morris K."/>
            <person name="Thomas K."/>
            <person name="Sen A."/>
            <person name="Tisa L.S."/>
        </authorList>
    </citation>
    <scope>NUCLEOTIDE SEQUENCE [LARGE SCALE GENOMIC DNA]</scope>
    <source>
        <strain evidence="7">CpI1-S</strain>
    </source>
</reference>
<keyword evidence="4" id="KW-0067">ATP-binding</keyword>
<dbReference type="AlphaFoldDB" id="A0A0D8BG22"/>
<keyword evidence="7" id="KW-1185">Reference proteome</keyword>
<dbReference type="SUPFAM" id="SSF52540">
    <property type="entry name" value="P-loop containing nucleoside triphosphate hydrolases"/>
    <property type="match status" value="1"/>
</dbReference>
<dbReference type="Pfam" id="PF00005">
    <property type="entry name" value="ABC_tran"/>
    <property type="match status" value="1"/>
</dbReference>
<feature type="domain" description="ABC transporter" evidence="5">
    <location>
        <begin position="17"/>
        <end position="240"/>
    </location>
</feature>